<sequence>MSTLKQTEKVRPLSERGVYAYPVNRFSRDASDEDILSDYENSTNNEDSVRKYTVEEFLSCINDESFNSLDYWVRLI</sequence>
<dbReference type="Proteomes" id="UP000460950">
    <property type="component" value="Unassembled WGS sequence"/>
</dbReference>
<dbReference type="EMBL" id="VULU01000020">
    <property type="protein sequence ID" value="MSS48950.1"/>
    <property type="molecule type" value="Genomic_DNA"/>
</dbReference>
<dbReference type="RefSeq" id="WP_154577442.1">
    <property type="nucleotide sequence ID" value="NZ_VULU01000020.1"/>
</dbReference>
<evidence type="ECO:0000313" key="2">
    <source>
        <dbReference type="Proteomes" id="UP000460950"/>
    </source>
</evidence>
<comment type="caution">
    <text evidence="1">The sequence shown here is derived from an EMBL/GenBank/DDBJ whole genome shotgun (WGS) entry which is preliminary data.</text>
</comment>
<organism evidence="1 2">
    <name type="scientific">Phocaeicola vulgatus</name>
    <name type="common">Bacteroides vulgatus</name>
    <dbReference type="NCBI Taxonomy" id="821"/>
    <lineage>
        <taxon>Bacteria</taxon>
        <taxon>Pseudomonadati</taxon>
        <taxon>Bacteroidota</taxon>
        <taxon>Bacteroidia</taxon>
        <taxon>Bacteroidales</taxon>
        <taxon>Bacteroidaceae</taxon>
        <taxon>Phocaeicola</taxon>
    </lineage>
</organism>
<gene>
    <name evidence="1" type="ORF">FYJ30_11710</name>
</gene>
<dbReference type="AlphaFoldDB" id="A0A7K0JGD2"/>
<evidence type="ECO:0000313" key="1">
    <source>
        <dbReference type="EMBL" id="MSS48950.1"/>
    </source>
</evidence>
<protein>
    <submittedName>
        <fullName evidence="1">Uncharacterized protein</fullName>
    </submittedName>
</protein>
<accession>A0A7K0JGD2</accession>
<proteinExistence type="predicted"/>
<reference evidence="1 2" key="1">
    <citation type="submission" date="2019-09" db="EMBL/GenBank/DDBJ databases">
        <title>In-depth cultivation of the pig gut microbiome towards novel bacterial diversity and tailored functional studies.</title>
        <authorList>
            <person name="Wylensek D."/>
            <person name="Hitch T.C.A."/>
            <person name="Clavel T."/>
        </authorList>
    </citation>
    <scope>NUCLEOTIDE SEQUENCE [LARGE SCALE GENOMIC DNA]</scope>
    <source>
        <strain evidence="1 2">WCA-389-WT-3C</strain>
    </source>
</reference>
<name>A0A7K0JGD2_PHOVU</name>